<keyword evidence="2" id="KW-0472">Membrane</keyword>
<accession>A0ABP4RTN2</accession>
<evidence type="ECO:0000256" key="2">
    <source>
        <dbReference type="SAM" id="Phobius"/>
    </source>
</evidence>
<reference evidence="4" key="1">
    <citation type="journal article" date="2019" name="Int. J. Syst. Evol. Microbiol.">
        <title>The Global Catalogue of Microorganisms (GCM) 10K type strain sequencing project: providing services to taxonomists for standard genome sequencing and annotation.</title>
        <authorList>
            <consortium name="The Broad Institute Genomics Platform"/>
            <consortium name="The Broad Institute Genome Sequencing Center for Infectious Disease"/>
            <person name="Wu L."/>
            <person name="Ma J."/>
        </authorList>
    </citation>
    <scope>NUCLEOTIDE SEQUENCE [LARGE SCALE GENOMIC DNA]</scope>
    <source>
        <strain evidence="4">JCM 16001</strain>
    </source>
</reference>
<gene>
    <name evidence="3" type="ORF">GCM10009830_01630</name>
</gene>
<dbReference type="EMBL" id="BAAAQF010000002">
    <property type="protein sequence ID" value="GAA1660249.1"/>
    <property type="molecule type" value="Genomic_DNA"/>
</dbReference>
<dbReference type="RefSeq" id="WP_344480551.1">
    <property type="nucleotide sequence ID" value="NZ_BAAAQF010000002.1"/>
</dbReference>
<feature type="region of interest" description="Disordered" evidence="1">
    <location>
        <begin position="1"/>
        <end position="23"/>
    </location>
</feature>
<evidence type="ECO:0000313" key="3">
    <source>
        <dbReference type="EMBL" id="GAA1660249.1"/>
    </source>
</evidence>
<dbReference type="Proteomes" id="UP001499851">
    <property type="component" value="Unassembled WGS sequence"/>
</dbReference>
<evidence type="ECO:0000313" key="4">
    <source>
        <dbReference type="Proteomes" id="UP001499851"/>
    </source>
</evidence>
<keyword evidence="4" id="KW-1185">Reference proteome</keyword>
<organism evidence="3 4">
    <name type="scientific">Glycomyces endophyticus</name>
    <dbReference type="NCBI Taxonomy" id="480996"/>
    <lineage>
        <taxon>Bacteria</taxon>
        <taxon>Bacillati</taxon>
        <taxon>Actinomycetota</taxon>
        <taxon>Actinomycetes</taxon>
        <taxon>Glycomycetales</taxon>
        <taxon>Glycomycetaceae</taxon>
        <taxon>Glycomyces</taxon>
    </lineage>
</organism>
<name>A0ABP4RTN2_9ACTN</name>
<keyword evidence="2" id="KW-0812">Transmembrane</keyword>
<proteinExistence type="predicted"/>
<evidence type="ECO:0000256" key="1">
    <source>
        <dbReference type="SAM" id="MobiDB-lite"/>
    </source>
</evidence>
<sequence>MAKQKDSTDEITGPGAEADAIRMSDIAGGEGADIGELHGKELLDEDVWQPEPRRGIRPIVAAVAVAGIAAVTVVAIKLAYDRHHKTHGYRRALEQLEDARDSLMSAAAELPERGREALHRVTRR</sequence>
<keyword evidence="2" id="KW-1133">Transmembrane helix</keyword>
<protein>
    <submittedName>
        <fullName evidence="3">Uncharacterized protein</fullName>
    </submittedName>
</protein>
<comment type="caution">
    <text evidence="3">The sequence shown here is derived from an EMBL/GenBank/DDBJ whole genome shotgun (WGS) entry which is preliminary data.</text>
</comment>
<feature type="transmembrane region" description="Helical" evidence="2">
    <location>
        <begin position="59"/>
        <end position="80"/>
    </location>
</feature>